<dbReference type="GO" id="GO:0009117">
    <property type="term" value="P:nucleotide metabolic process"/>
    <property type="evidence" value="ECO:0007669"/>
    <property type="project" value="TreeGrafter"/>
</dbReference>
<dbReference type="PANTHER" id="PTHR46648">
    <property type="entry name" value="HIT FAMILY PROTEIN 1"/>
    <property type="match status" value="1"/>
</dbReference>
<evidence type="ECO:0000256" key="1">
    <source>
        <dbReference type="PIRSR" id="PIRSR601310-1"/>
    </source>
</evidence>
<proteinExistence type="predicted"/>
<dbReference type="GO" id="GO:0003824">
    <property type="term" value="F:catalytic activity"/>
    <property type="evidence" value="ECO:0007669"/>
    <property type="project" value="InterPro"/>
</dbReference>
<accession>A0A917T7R7</accession>
<dbReference type="PRINTS" id="PR00332">
    <property type="entry name" value="HISTRIAD"/>
</dbReference>
<dbReference type="Gene3D" id="3.30.428.10">
    <property type="entry name" value="HIT-like"/>
    <property type="match status" value="1"/>
</dbReference>
<dbReference type="Proteomes" id="UP000655208">
    <property type="component" value="Unassembled WGS sequence"/>
</dbReference>
<evidence type="ECO:0000313" key="5">
    <source>
        <dbReference type="EMBL" id="GGM13630.1"/>
    </source>
</evidence>
<dbReference type="InterPro" id="IPR001310">
    <property type="entry name" value="Histidine_triad_HIT"/>
</dbReference>
<dbReference type="Pfam" id="PF01230">
    <property type="entry name" value="HIT"/>
    <property type="match status" value="1"/>
</dbReference>
<organism evidence="5 6">
    <name type="scientific">Nakamurella endophytica</name>
    <dbReference type="NCBI Taxonomy" id="1748367"/>
    <lineage>
        <taxon>Bacteria</taxon>
        <taxon>Bacillati</taxon>
        <taxon>Actinomycetota</taxon>
        <taxon>Actinomycetes</taxon>
        <taxon>Nakamurellales</taxon>
        <taxon>Nakamurellaceae</taxon>
        <taxon>Nakamurella</taxon>
    </lineage>
</organism>
<comment type="caution">
    <text evidence="5">The sequence shown here is derived from an EMBL/GenBank/DDBJ whole genome shotgun (WGS) entry which is preliminary data.</text>
</comment>
<reference evidence="5" key="1">
    <citation type="journal article" date="2014" name="Int. J. Syst. Evol. Microbiol.">
        <title>Complete genome sequence of Corynebacterium casei LMG S-19264T (=DSM 44701T), isolated from a smear-ripened cheese.</title>
        <authorList>
            <consortium name="US DOE Joint Genome Institute (JGI-PGF)"/>
            <person name="Walter F."/>
            <person name="Albersmeier A."/>
            <person name="Kalinowski J."/>
            <person name="Ruckert C."/>
        </authorList>
    </citation>
    <scope>NUCLEOTIDE SEQUENCE</scope>
    <source>
        <strain evidence="5">CGMCC 4.7308</strain>
    </source>
</reference>
<evidence type="ECO:0000256" key="2">
    <source>
        <dbReference type="PIRSR" id="PIRSR601310-3"/>
    </source>
</evidence>
<dbReference type="InterPro" id="IPR036265">
    <property type="entry name" value="HIT-like_sf"/>
</dbReference>
<keyword evidence="6" id="KW-1185">Reference proteome</keyword>
<dbReference type="InterPro" id="IPR019808">
    <property type="entry name" value="Histidine_triad_CS"/>
</dbReference>
<dbReference type="EMBL" id="BMNA01000011">
    <property type="protein sequence ID" value="GGM13630.1"/>
    <property type="molecule type" value="Genomic_DNA"/>
</dbReference>
<feature type="short sequence motif" description="Histidine triad motif" evidence="2 3">
    <location>
        <begin position="91"/>
        <end position="95"/>
    </location>
</feature>
<feature type="active site" description="Tele-AMP-histidine intermediate" evidence="1">
    <location>
        <position position="93"/>
    </location>
</feature>
<evidence type="ECO:0000256" key="3">
    <source>
        <dbReference type="PROSITE-ProRule" id="PRU00464"/>
    </source>
</evidence>
<dbReference type="InterPro" id="IPR011146">
    <property type="entry name" value="HIT-like"/>
</dbReference>
<dbReference type="AlphaFoldDB" id="A0A917T7R7"/>
<sequence length="141" mass="14921">MATVFSRIIAGELPGHLVWADDDVVAFLSIAPLTPGHTLVVPRQEIDLWTDAPPALQAAVFRAAAAVGVAVRTAFDAPRAGLVVAGFEVPHLHVHVFPAWSMRQFDFASAHPEPDAGRLADAASRIRAALRAAGRTEVTGD</sequence>
<dbReference type="PANTHER" id="PTHR46648:SF1">
    <property type="entry name" value="ADENOSINE 5'-MONOPHOSPHORAMIDASE HNT1"/>
    <property type="match status" value="1"/>
</dbReference>
<feature type="domain" description="HIT" evidence="4">
    <location>
        <begin position="4"/>
        <end position="107"/>
    </location>
</feature>
<protein>
    <submittedName>
        <fullName evidence="5">Hypothetical HIT-like (Histidine triad) protein</fullName>
    </submittedName>
</protein>
<gene>
    <name evidence="5" type="ORF">GCM10011594_36930</name>
</gene>
<dbReference type="PROSITE" id="PS51084">
    <property type="entry name" value="HIT_2"/>
    <property type="match status" value="1"/>
</dbReference>
<evidence type="ECO:0000259" key="4">
    <source>
        <dbReference type="PROSITE" id="PS51084"/>
    </source>
</evidence>
<name>A0A917T7R7_9ACTN</name>
<dbReference type="RefSeq" id="WP_188944126.1">
    <property type="nucleotide sequence ID" value="NZ_BMNA01000011.1"/>
</dbReference>
<evidence type="ECO:0000313" key="6">
    <source>
        <dbReference type="Proteomes" id="UP000655208"/>
    </source>
</evidence>
<dbReference type="SUPFAM" id="SSF54197">
    <property type="entry name" value="HIT-like"/>
    <property type="match status" value="1"/>
</dbReference>
<reference evidence="5" key="2">
    <citation type="submission" date="2020-09" db="EMBL/GenBank/DDBJ databases">
        <authorList>
            <person name="Sun Q."/>
            <person name="Zhou Y."/>
        </authorList>
    </citation>
    <scope>NUCLEOTIDE SEQUENCE</scope>
    <source>
        <strain evidence="5">CGMCC 4.7308</strain>
    </source>
</reference>
<dbReference type="PROSITE" id="PS00892">
    <property type="entry name" value="HIT_1"/>
    <property type="match status" value="1"/>
</dbReference>